<organism evidence="4">
    <name type="scientific">Echinostoma caproni</name>
    <dbReference type="NCBI Taxonomy" id="27848"/>
    <lineage>
        <taxon>Eukaryota</taxon>
        <taxon>Metazoa</taxon>
        <taxon>Spiralia</taxon>
        <taxon>Lophotrochozoa</taxon>
        <taxon>Platyhelminthes</taxon>
        <taxon>Trematoda</taxon>
        <taxon>Digenea</taxon>
        <taxon>Plagiorchiida</taxon>
        <taxon>Echinostomata</taxon>
        <taxon>Echinostomatoidea</taxon>
        <taxon>Echinostomatidae</taxon>
        <taxon>Echinostoma</taxon>
    </lineage>
</organism>
<sequence>MVVFRSLYFGGKRTGPKHSTRGCFCRAHSARSQTGRENQIVGVICVALAGRGYHETYLQYLITISAGFAIGNIVFLLMYGFASCRPGEGRSATKLIETIYQLTASILYLAAVGATTVQVDYLKPFMGPVTVFTTFNFGIYTFGGLVALTELVCEDPTKPPAVANPITVDAAKTSGL</sequence>
<keyword evidence="1" id="KW-1133">Transmembrane helix</keyword>
<proteinExistence type="predicted"/>
<evidence type="ECO:0000313" key="3">
    <source>
        <dbReference type="Proteomes" id="UP000272942"/>
    </source>
</evidence>
<feature type="transmembrane region" description="Helical" evidence="1">
    <location>
        <begin position="99"/>
        <end position="119"/>
    </location>
</feature>
<name>A0A183A6T2_9TREM</name>
<dbReference type="Proteomes" id="UP000272942">
    <property type="component" value="Unassembled WGS sequence"/>
</dbReference>
<keyword evidence="3" id="KW-1185">Reference proteome</keyword>
<gene>
    <name evidence="2" type="ORF">ECPE_LOCUS2667</name>
</gene>
<evidence type="ECO:0000256" key="1">
    <source>
        <dbReference type="SAM" id="Phobius"/>
    </source>
</evidence>
<keyword evidence="1" id="KW-0472">Membrane</keyword>
<dbReference type="EMBL" id="UZAN01039768">
    <property type="protein sequence ID" value="VDP67111.1"/>
    <property type="molecule type" value="Genomic_DNA"/>
</dbReference>
<accession>A0A183A6T2</accession>
<evidence type="ECO:0000313" key="2">
    <source>
        <dbReference type="EMBL" id="VDP67111.1"/>
    </source>
</evidence>
<keyword evidence="1" id="KW-0812">Transmembrane</keyword>
<feature type="transmembrane region" description="Helical" evidence="1">
    <location>
        <begin position="57"/>
        <end position="79"/>
    </location>
</feature>
<evidence type="ECO:0000313" key="4">
    <source>
        <dbReference type="WBParaSite" id="ECPE_0000267001-mRNA-1"/>
    </source>
</evidence>
<reference evidence="4" key="1">
    <citation type="submission" date="2016-06" db="UniProtKB">
        <authorList>
            <consortium name="WormBaseParasite"/>
        </authorList>
    </citation>
    <scope>IDENTIFICATION</scope>
</reference>
<dbReference type="WBParaSite" id="ECPE_0000267001-mRNA-1">
    <property type="protein sequence ID" value="ECPE_0000267001-mRNA-1"/>
    <property type="gene ID" value="ECPE_0000267001"/>
</dbReference>
<feature type="transmembrane region" description="Helical" evidence="1">
    <location>
        <begin position="125"/>
        <end position="148"/>
    </location>
</feature>
<reference evidence="2 3" key="2">
    <citation type="submission" date="2018-11" db="EMBL/GenBank/DDBJ databases">
        <authorList>
            <consortium name="Pathogen Informatics"/>
        </authorList>
    </citation>
    <scope>NUCLEOTIDE SEQUENCE [LARGE SCALE GENOMIC DNA]</scope>
    <source>
        <strain evidence="2 3">Egypt</strain>
    </source>
</reference>
<dbReference type="OrthoDB" id="6258237at2759"/>
<protein>
    <submittedName>
        <fullName evidence="4">MARVEL domain-containing protein</fullName>
    </submittedName>
</protein>
<dbReference type="AlphaFoldDB" id="A0A183A6T2"/>